<dbReference type="EMBL" id="CM016557">
    <property type="protein sequence ID" value="TKW09310.1"/>
    <property type="molecule type" value="Genomic_DNA"/>
</dbReference>
<reference evidence="1" key="1">
    <citation type="submission" date="2019-03" db="EMBL/GenBank/DDBJ databases">
        <title>WGS assembly of Setaria viridis.</title>
        <authorList>
            <person name="Huang P."/>
            <person name="Jenkins J."/>
            <person name="Grimwood J."/>
            <person name="Barry K."/>
            <person name="Healey A."/>
            <person name="Mamidi S."/>
            <person name="Sreedasyam A."/>
            <person name="Shu S."/>
            <person name="Feldman M."/>
            <person name="Wu J."/>
            <person name="Yu Y."/>
            <person name="Chen C."/>
            <person name="Johnson J."/>
            <person name="Rokhsar D."/>
            <person name="Baxter I."/>
            <person name="Schmutz J."/>
            <person name="Brutnell T."/>
            <person name="Kellogg E."/>
        </authorList>
    </citation>
    <scope>NUCLEOTIDE SEQUENCE [LARGE SCALE GENOMIC DNA]</scope>
</reference>
<organism evidence="1 2">
    <name type="scientific">Setaria viridis</name>
    <name type="common">Green bristlegrass</name>
    <name type="synonym">Setaria italica subsp. viridis</name>
    <dbReference type="NCBI Taxonomy" id="4556"/>
    <lineage>
        <taxon>Eukaryota</taxon>
        <taxon>Viridiplantae</taxon>
        <taxon>Streptophyta</taxon>
        <taxon>Embryophyta</taxon>
        <taxon>Tracheophyta</taxon>
        <taxon>Spermatophyta</taxon>
        <taxon>Magnoliopsida</taxon>
        <taxon>Liliopsida</taxon>
        <taxon>Poales</taxon>
        <taxon>Poaceae</taxon>
        <taxon>PACMAD clade</taxon>
        <taxon>Panicoideae</taxon>
        <taxon>Panicodae</taxon>
        <taxon>Paniceae</taxon>
        <taxon>Cenchrinae</taxon>
        <taxon>Setaria</taxon>
    </lineage>
</organism>
<gene>
    <name evidence="1" type="ORF">SEVIR_6G086133v2</name>
</gene>
<name>A0A4U6U1F6_SETVI</name>
<evidence type="ECO:0000313" key="1">
    <source>
        <dbReference type="EMBL" id="TKW09310.1"/>
    </source>
</evidence>
<dbReference type="Gramene" id="TKW09310">
    <property type="protein sequence ID" value="TKW09310"/>
    <property type="gene ID" value="SEVIR_6G086133v2"/>
</dbReference>
<sequence>MLCILILIFFHENGLFHEFLKTRLIKMQNLRLLQDY</sequence>
<protein>
    <submittedName>
        <fullName evidence="1">Uncharacterized protein</fullName>
    </submittedName>
</protein>
<dbReference type="Proteomes" id="UP000298652">
    <property type="component" value="Chromosome 6"/>
</dbReference>
<keyword evidence="2" id="KW-1185">Reference proteome</keyword>
<dbReference type="AlphaFoldDB" id="A0A4U6U1F6"/>
<evidence type="ECO:0000313" key="2">
    <source>
        <dbReference type="Proteomes" id="UP000298652"/>
    </source>
</evidence>
<accession>A0A4U6U1F6</accession>
<proteinExistence type="predicted"/>